<organism evidence="3 4">
    <name type="scientific">Pachysolen tannophilus NRRL Y-2460</name>
    <dbReference type="NCBI Taxonomy" id="669874"/>
    <lineage>
        <taxon>Eukaryota</taxon>
        <taxon>Fungi</taxon>
        <taxon>Dikarya</taxon>
        <taxon>Ascomycota</taxon>
        <taxon>Saccharomycotina</taxon>
        <taxon>Pichiomycetes</taxon>
        <taxon>Pachysolenaceae</taxon>
        <taxon>Pachysolen</taxon>
    </lineage>
</organism>
<feature type="domain" description="Zinc finger CHCC-type" evidence="2">
    <location>
        <begin position="99"/>
        <end position="134"/>
    </location>
</feature>
<dbReference type="Pfam" id="PF10276">
    <property type="entry name" value="zf-CHCC"/>
    <property type="match status" value="1"/>
</dbReference>
<dbReference type="OrthoDB" id="307899at2759"/>
<reference evidence="4" key="1">
    <citation type="submission" date="2016-05" db="EMBL/GenBank/DDBJ databases">
        <title>Comparative genomics of biotechnologically important yeasts.</title>
        <authorList>
            <consortium name="DOE Joint Genome Institute"/>
            <person name="Riley R."/>
            <person name="Haridas S."/>
            <person name="Wolfe K.H."/>
            <person name="Lopes M.R."/>
            <person name="Hittinger C.T."/>
            <person name="Goker M."/>
            <person name="Salamov A."/>
            <person name="Wisecaver J."/>
            <person name="Long T.M."/>
            <person name="Aerts A.L."/>
            <person name="Barry K."/>
            <person name="Choi C."/>
            <person name="Clum A."/>
            <person name="Coughlan A.Y."/>
            <person name="Deshpande S."/>
            <person name="Douglass A.P."/>
            <person name="Hanson S.J."/>
            <person name="Klenk H.-P."/>
            <person name="Labutti K."/>
            <person name="Lapidus A."/>
            <person name="Lindquist E."/>
            <person name="Lipzen A."/>
            <person name="Meier-Kolthoff J.P."/>
            <person name="Ohm R.A."/>
            <person name="Otillar R.P."/>
            <person name="Pangilinan J."/>
            <person name="Peng Y."/>
            <person name="Rokas A."/>
            <person name="Rosa C.A."/>
            <person name="Scheuner C."/>
            <person name="Sibirny A.A."/>
            <person name="Slot J.C."/>
            <person name="Stielow J.B."/>
            <person name="Sun H."/>
            <person name="Kurtzman C.P."/>
            <person name="Blackwell M."/>
            <person name="Grigoriev I.V."/>
            <person name="Jeffries T.W."/>
        </authorList>
    </citation>
    <scope>NUCLEOTIDE SEQUENCE [LARGE SCALE GENOMIC DNA]</scope>
    <source>
        <strain evidence="4">NRRL Y-2460</strain>
    </source>
</reference>
<dbReference type="PANTHER" id="PTHR13156:SF0">
    <property type="entry name" value="NADH DEHYDROGENASE [UBIQUINONE] IRON-SULFUR PROTEIN 6, MITOCHONDRIAL"/>
    <property type="match status" value="1"/>
</dbReference>
<name>A0A1E4TXZ9_PACTA</name>
<dbReference type="PANTHER" id="PTHR13156">
    <property type="entry name" value="NADH-UBIQUINONE OXIDOREDUCTASE 13 KD-A SUBUNIT"/>
    <property type="match status" value="1"/>
</dbReference>
<evidence type="ECO:0000313" key="4">
    <source>
        <dbReference type="Proteomes" id="UP000094236"/>
    </source>
</evidence>
<accession>A0A1E4TXZ9</accession>
<gene>
    <name evidence="3" type="ORF">PACTADRAFT_32095</name>
</gene>
<sequence>MLGIIQKQVFRVGLGTRRYATKTLTNVKVQKQDVGIPDSNNLLQQAPNRIIPWSRSQTPRSEAMVGPRFEGRDLEKQPRPYSAMELIAKEPVRYIEDDNIAVCDGNTNAQGHPKIFINLDPPSAHSCGYCGLRFAKLEYKDLIEGKEEEV</sequence>
<keyword evidence="4" id="KW-1185">Reference proteome</keyword>
<proteinExistence type="predicted"/>
<dbReference type="GO" id="GO:0006120">
    <property type="term" value="P:mitochondrial electron transport, NADH to ubiquinone"/>
    <property type="evidence" value="ECO:0007669"/>
    <property type="project" value="TreeGrafter"/>
</dbReference>
<feature type="region of interest" description="Disordered" evidence="1">
    <location>
        <begin position="52"/>
        <end position="75"/>
    </location>
</feature>
<dbReference type="Proteomes" id="UP000094236">
    <property type="component" value="Unassembled WGS sequence"/>
</dbReference>
<evidence type="ECO:0000313" key="3">
    <source>
        <dbReference type="EMBL" id="ODV96591.1"/>
    </source>
</evidence>
<dbReference type="GO" id="GO:0005739">
    <property type="term" value="C:mitochondrion"/>
    <property type="evidence" value="ECO:0007669"/>
    <property type="project" value="GOC"/>
</dbReference>
<evidence type="ECO:0000256" key="1">
    <source>
        <dbReference type="SAM" id="MobiDB-lite"/>
    </source>
</evidence>
<dbReference type="STRING" id="669874.A0A1E4TXZ9"/>
<protein>
    <recommendedName>
        <fullName evidence="2">Zinc finger CHCC-type domain-containing protein</fullName>
    </recommendedName>
</protein>
<evidence type="ECO:0000259" key="2">
    <source>
        <dbReference type="Pfam" id="PF10276"/>
    </source>
</evidence>
<dbReference type="Gene3D" id="2.60.260.40">
    <property type="entry name" value="q5lls5 like domains"/>
    <property type="match status" value="1"/>
</dbReference>
<dbReference type="EMBL" id="KV454012">
    <property type="protein sequence ID" value="ODV96591.1"/>
    <property type="molecule type" value="Genomic_DNA"/>
</dbReference>
<dbReference type="AlphaFoldDB" id="A0A1E4TXZ9"/>
<dbReference type="InterPro" id="IPR019401">
    <property type="entry name" value="Znf_CHCC"/>
</dbReference>